<dbReference type="AlphaFoldDB" id="A0A9E8LZT2"/>
<gene>
    <name evidence="1" type="ORF">OE105_12195</name>
</gene>
<accession>A0A9E8LZT2</accession>
<dbReference type="EMBL" id="CP106877">
    <property type="protein sequence ID" value="WAA12305.1"/>
    <property type="molecule type" value="Genomic_DNA"/>
</dbReference>
<evidence type="ECO:0000313" key="1">
    <source>
        <dbReference type="EMBL" id="WAA12305.1"/>
    </source>
</evidence>
<reference evidence="1" key="1">
    <citation type="submission" date="2022-09" db="EMBL/GenBank/DDBJ databases">
        <title>Complete Genomes of Fervidibacillus albus and Fervidibacillus halotolerans isolated from tidal flat sediments.</title>
        <authorList>
            <person name="Kwon K.K."/>
            <person name="Yang S.-H."/>
            <person name="Park M.J."/>
            <person name="Oh H.-M."/>
        </authorList>
    </citation>
    <scope>NUCLEOTIDE SEQUENCE</scope>
    <source>
        <strain evidence="1">MEBiC13594</strain>
    </source>
</reference>
<name>A0A9E8LZT2_9BACI</name>
<proteinExistence type="predicted"/>
<dbReference type="Proteomes" id="UP001164726">
    <property type="component" value="Chromosome"/>
</dbReference>
<organism evidence="1 2">
    <name type="scientific">Fervidibacillus halotolerans</name>
    <dbReference type="NCBI Taxonomy" id="2980027"/>
    <lineage>
        <taxon>Bacteria</taxon>
        <taxon>Bacillati</taxon>
        <taxon>Bacillota</taxon>
        <taxon>Bacilli</taxon>
        <taxon>Bacillales</taxon>
        <taxon>Bacillaceae</taxon>
        <taxon>Fervidibacillus</taxon>
    </lineage>
</organism>
<dbReference type="KEGG" id="fhl:OE105_12195"/>
<dbReference type="RefSeq" id="WP_275420444.1">
    <property type="nucleotide sequence ID" value="NZ_CP106877.1"/>
</dbReference>
<protein>
    <submittedName>
        <fullName evidence="1">YaaC family protein</fullName>
    </submittedName>
</protein>
<sequence length="323" mass="38811">MVFSIPFPYWDQLLYISSLETAQQFLWEKYNEYDSSIAQRKSYENSYKLIYHMEQGKNFFHLSEKTPLSIQPIALFYGLSFLLKGALLVTDPNYPENVKVLAHGVSTRKRKKQDFIYLKDEIKIQKNGFFPHFSKKMFHMEQLEGKKIKIFDLMSQIPEMSPFFKKRKRIVVSYVDEKNVRIPDDVFDSFHMTPRRFFEFLGENSNKPSLFQMVENGMTFTVDRLNPPFEVLPFRFNIKDQQYYYMEDEKGLFLFRELMIHYLLLYHLSILARYEIEWWVELFSQKSTIDYPLIYHYLRICLVKCPLLIQEYLFDGSNIVGKG</sequence>
<dbReference type="InterPro" id="IPR026988">
    <property type="entry name" value="YaaC-like"/>
</dbReference>
<keyword evidence="2" id="KW-1185">Reference proteome</keyword>
<dbReference type="Pfam" id="PF14175">
    <property type="entry name" value="YaaC"/>
    <property type="match status" value="1"/>
</dbReference>
<evidence type="ECO:0000313" key="2">
    <source>
        <dbReference type="Proteomes" id="UP001164726"/>
    </source>
</evidence>